<dbReference type="InterPro" id="IPR036249">
    <property type="entry name" value="Thioredoxin-like_sf"/>
</dbReference>
<reference evidence="3 4" key="1">
    <citation type="journal article" date="2012" name="Int. J. Syst. Evol. Microbiol.">
        <title>Shewanella dokdonensis sp. nov., isolated from seawater.</title>
        <authorList>
            <person name="Sung H.R."/>
            <person name="Yoon J.H."/>
            <person name="Ghim S.Y."/>
        </authorList>
    </citation>
    <scope>NUCLEOTIDE SEQUENCE [LARGE SCALE GENOMIC DNA]</scope>
    <source>
        <strain evidence="3 4">DSM 23626</strain>
    </source>
</reference>
<protein>
    <recommendedName>
        <fullName evidence="2">Thioredoxin domain-containing protein</fullName>
    </recommendedName>
</protein>
<evidence type="ECO:0000256" key="1">
    <source>
        <dbReference type="SAM" id="SignalP"/>
    </source>
</evidence>
<evidence type="ECO:0000313" key="4">
    <source>
        <dbReference type="Proteomes" id="UP000676428"/>
    </source>
</evidence>
<organism evidence="3 4">
    <name type="scientific">Shewanella dokdonensis</name>
    <dbReference type="NCBI Taxonomy" id="712036"/>
    <lineage>
        <taxon>Bacteria</taxon>
        <taxon>Pseudomonadati</taxon>
        <taxon>Pseudomonadota</taxon>
        <taxon>Gammaproteobacteria</taxon>
        <taxon>Alteromonadales</taxon>
        <taxon>Shewanellaceae</taxon>
        <taxon>Shewanella</taxon>
    </lineage>
</organism>
<sequence>MTLKPWWILCIFFILTSIKTQASELTESYIVNTFHLQGYDVKYQNMKGEYISGQDFITHLKQDYLEAEKQEKTISLKTIKDDNKHIAVVKVVFEEKQKVTNLNPGDLIPSVSGANLLGNSIVNDFSKNNFTLITTFFAECVACIQEIPAIKDFINHHPDVSVYYITFEGPAQTRDFVKKYHIKANFISKAKPWLDDIGVKTYPTIMLADNAGKLLVARTGYNMDEGLKFIDKFLSEK</sequence>
<dbReference type="RefSeq" id="WP_213680936.1">
    <property type="nucleotide sequence ID" value="NZ_CP074572.1"/>
</dbReference>
<keyword evidence="4" id="KW-1185">Reference proteome</keyword>
<proteinExistence type="predicted"/>
<dbReference type="Gene3D" id="3.40.30.10">
    <property type="entry name" value="Glutaredoxin"/>
    <property type="match status" value="1"/>
</dbReference>
<evidence type="ECO:0000259" key="2">
    <source>
        <dbReference type="PROSITE" id="PS51352"/>
    </source>
</evidence>
<dbReference type="PROSITE" id="PS51352">
    <property type="entry name" value="THIOREDOXIN_2"/>
    <property type="match status" value="1"/>
</dbReference>
<feature type="chain" id="PRO_5046052089" description="Thioredoxin domain-containing protein" evidence="1">
    <location>
        <begin position="23"/>
        <end position="237"/>
    </location>
</feature>
<feature type="domain" description="Thioredoxin" evidence="2">
    <location>
        <begin position="102"/>
        <end position="235"/>
    </location>
</feature>
<dbReference type="EMBL" id="CP074572">
    <property type="protein sequence ID" value="QVK22280.1"/>
    <property type="molecule type" value="Genomic_DNA"/>
</dbReference>
<dbReference type="Proteomes" id="UP000676428">
    <property type="component" value="Chromosome"/>
</dbReference>
<keyword evidence="1" id="KW-0732">Signal</keyword>
<dbReference type="SUPFAM" id="SSF52833">
    <property type="entry name" value="Thioredoxin-like"/>
    <property type="match status" value="1"/>
</dbReference>
<evidence type="ECO:0000313" key="3">
    <source>
        <dbReference type="EMBL" id="QVK22280.1"/>
    </source>
</evidence>
<name>A0ABX8DCX2_9GAMM</name>
<dbReference type="InterPro" id="IPR013766">
    <property type="entry name" value="Thioredoxin_domain"/>
</dbReference>
<gene>
    <name evidence="3" type="ORF">KHX94_12750</name>
</gene>
<feature type="signal peptide" evidence="1">
    <location>
        <begin position="1"/>
        <end position="22"/>
    </location>
</feature>
<accession>A0ABX8DCX2</accession>